<dbReference type="InterPro" id="IPR005969">
    <property type="entry name" value="Protochl_reductB"/>
</dbReference>
<keyword evidence="14" id="KW-1185">Reference proteome</keyword>
<comment type="cofactor">
    <cofactor evidence="10">
        <name>[4Fe-4S] cluster</name>
        <dbReference type="ChEBI" id="CHEBI:49883"/>
    </cofactor>
    <text evidence="10">Binds 1 [4Fe-4S] cluster per heterodimer. The cluster is bound at the heterodimer interface by residues from both subunits.</text>
</comment>
<keyword evidence="9 10" id="KW-0149">Chlorophyll biosynthesis</keyword>
<comment type="function">
    <text evidence="10">Component of the dark-operative protochlorophyllide reductase (DPOR) that uses Mg-ATP and reduced ferredoxin to reduce ring D of protochlorophyllide (Pchlide) to form chlorophyllide a (Chlide). This reaction is light-independent. The NB-protein (BchN-BchB) is the catalytic component of the complex.</text>
</comment>
<dbReference type="GO" id="GO:0016491">
    <property type="term" value="F:oxidoreductase activity"/>
    <property type="evidence" value="ECO:0007669"/>
    <property type="project" value="UniProtKB-KW"/>
</dbReference>
<evidence type="ECO:0000256" key="10">
    <source>
        <dbReference type="HAMAP-Rule" id="MF_00353"/>
    </source>
</evidence>
<organism evidence="13 14">
    <name type="scientific">Methylobacterium radiotolerans</name>
    <dbReference type="NCBI Taxonomy" id="31998"/>
    <lineage>
        <taxon>Bacteria</taxon>
        <taxon>Pseudomonadati</taxon>
        <taxon>Pseudomonadota</taxon>
        <taxon>Alphaproteobacteria</taxon>
        <taxon>Hyphomicrobiales</taxon>
        <taxon>Methylobacteriaceae</taxon>
        <taxon>Methylobacterium</taxon>
    </lineage>
</organism>
<dbReference type="HAMAP" id="MF_00353">
    <property type="entry name" value="ChlB_BchB"/>
    <property type="match status" value="1"/>
</dbReference>
<evidence type="ECO:0000256" key="5">
    <source>
        <dbReference type="ARBA" id="ARBA00022840"/>
    </source>
</evidence>
<dbReference type="Gene3D" id="3.40.50.1980">
    <property type="entry name" value="Nitrogenase molybdenum iron protein domain"/>
    <property type="match status" value="3"/>
</dbReference>
<keyword evidence="10" id="KW-0077">Bacteriochlorophyll biosynthesis</keyword>
<evidence type="ECO:0000259" key="12">
    <source>
        <dbReference type="Pfam" id="PF08369"/>
    </source>
</evidence>
<dbReference type="EMBL" id="JBEPNW010000002">
    <property type="protein sequence ID" value="MET3868863.1"/>
    <property type="molecule type" value="Genomic_DNA"/>
</dbReference>
<keyword evidence="2 10" id="KW-0602">Photosynthesis</keyword>
<name>A0ABV2NR67_9HYPH</name>
<proteinExistence type="inferred from homology"/>
<reference evidence="13 14" key="1">
    <citation type="submission" date="2024-06" db="EMBL/GenBank/DDBJ databases">
        <title>Genomics of switchgrass bacterial isolates.</title>
        <authorList>
            <person name="Shade A."/>
        </authorList>
    </citation>
    <scope>NUCLEOTIDE SEQUENCE [LARGE SCALE GENOMIC DNA]</scope>
    <source>
        <strain evidence="13 14">PvP084</strain>
    </source>
</reference>
<protein>
    <recommendedName>
        <fullName evidence="10">Light-independent protochlorophyllide reductase subunit B</fullName>
        <shortName evidence="10">DPOR subunit B</shortName>
        <shortName evidence="10">LI-POR subunit B</shortName>
        <ecNumber evidence="10">1.3.7.7</ecNumber>
    </recommendedName>
</protein>
<dbReference type="PANTHER" id="PTHR33712">
    <property type="entry name" value="LIGHT-INDEPENDENT PROTOCHLOROPHYLLIDE REDUCTASE SUBUNIT B"/>
    <property type="match status" value="1"/>
</dbReference>
<keyword evidence="3 10" id="KW-0479">Metal-binding</keyword>
<evidence type="ECO:0000256" key="3">
    <source>
        <dbReference type="ARBA" id="ARBA00022723"/>
    </source>
</evidence>
<gene>
    <name evidence="10" type="primary">bchB</name>
    <name evidence="13" type="ORF">ABIC20_006172</name>
</gene>
<comment type="similarity">
    <text evidence="10">Belongs to the ChlB/BchB/BchZ family.</text>
</comment>
<dbReference type="EC" id="1.3.7.7" evidence="10"/>
<keyword evidence="5 10" id="KW-0067">ATP-binding</keyword>
<dbReference type="SUPFAM" id="SSF53807">
    <property type="entry name" value="Helical backbone' metal receptor"/>
    <property type="match status" value="1"/>
</dbReference>
<keyword evidence="6 10" id="KW-0560">Oxidoreductase</keyword>
<dbReference type="Pfam" id="PF00148">
    <property type="entry name" value="Oxidored_nitro"/>
    <property type="match status" value="1"/>
</dbReference>
<evidence type="ECO:0000256" key="8">
    <source>
        <dbReference type="ARBA" id="ARBA00023014"/>
    </source>
</evidence>
<keyword evidence="4 10" id="KW-0547">Nucleotide-binding</keyword>
<keyword evidence="1 10" id="KW-0004">4Fe-4S</keyword>
<keyword evidence="7 10" id="KW-0408">Iron</keyword>
<evidence type="ECO:0000256" key="4">
    <source>
        <dbReference type="ARBA" id="ARBA00022741"/>
    </source>
</evidence>
<comment type="catalytic activity">
    <reaction evidence="10">
        <text>chlorophyllide a + oxidized 2[4Fe-4S]-[ferredoxin] + 2 ADP + 2 phosphate = protochlorophyllide a + reduced 2[4Fe-4S]-[ferredoxin] + 2 ATP + 2 H2O</text>
        <dbReference type="Rhea" id="RHEA:28202"/>
        <dbReference type="Rhea" id="RHEA-COMP:10002"/>
        <dbReference type="Rhea" id="RHEA-COMP:10004"/>
        <dbReference type="ChEBI" id="CHEBI:15377"/>
        <dbReference type="ChEBI" id="CHEBI:30616"/>
        <dbReference type="ChEBI" id="CHEBI:33722"/>
        <dbReference type="ChEBI" id="CHEBI:33723"/>
        <dbReference type="ChEBI" id="CHEBI:43474"/>
        <dbReference type="ChEBI" id="CHEBI:83348"/>
        <dbReference type="ChEBI" id="CHEBI:83350"/>
        <dbReference type="ChEBI" id="CHEBI:456216"/>
        <dbReference type="EC" id="1.3.7.7"/>
    </reaction>
</comment>
<dbReference type="Proteomes" id="UP001549119">
    <property type="component" value="Unassembled WGS sequence"/>
</dbReference>
<evidence type="ECO:0000256" key="6">
    <source>
        <dbReference type="ARBA" id="ARBA00023002"/>
    </source>
</evidence>
<feature type="domain" description="Nitrogenase/oxidoreductase component 1" evidence="11">
    <location>
        <begin position="12"/>
        <end position="414"/>
    </location>
</feature>
<evidence type="ECO:0000256" key="9">
    <source>
        <dbReference type="ARBA" id="ARBA00023171"/>
    </source>
</evidence>
<dbReference type="InterPro" id="IPR000510">
    <property type="entry name" value="Nase/OxRdtase_comp1"/>
</dbReference>
<dbReference type="InterPro" id="IPR042298">
    <property type="entry name" value="P-CP_red_C"/>
</dbReference>
<comment type="subunit">
    <text evidence="10">Protochlorophyllide reductase is composed of three subunits; BchL, BchN and BchB. Forms a heterotetramer of two BchB and two BchN subunits.</text>
</comment>
<evidence type="ECO:0000313" key="14">
    <source>
        <dbReference type="Proteomes" id="UP001549119"/>
    </source>
</evidence>
<comment type="caution">
    <text evidence="13">The sequence shown here is derived from an EMBL/GenBank/DDBJ whole genome shotgun (WGS) entry which is preliminary data.</text>
</comment>
<keyword evidence="8 10" id="KW-0411">Iron-sulfur</keyword>
<evidence type="ECO:0000256" key="1">
    <source>
        <dbReference type="ARBA" id="ARBA00022485"/>
    </source>
</evidence>
<dbReference type="NCBIfam" id="TIGR01278">
    <property type="entry name" value="DPOR_BchB"/>
    <property type="match status" value="1"/>
</dbReference>
<sequence length="633" mass="69110">MQLTLWTYEGPPHIGAMRVATAMSGLHYVLHAPQGDTYADLLFTMIERRDARPPVTYTTFRAQDLGRDTAELFKEAVAAAHARFRPQAMIVGASCTAELIQDDPGGLAKALDLPIPVIPLELPAYQKKENWGASETFYRLVRALAGAPAPRPAREPGRRPLCNILGPTALGFRHRDDLIEIRRLLDTLGIAVNVVAPLGATPADLGRLRDADFNVVLYPETARSAADYLKKAFGQPFTQTIPIGVGGTRRFVEEVAGLAGIDPAPVLDGSGSRLPWYSRSVDSTYLTGKRVFVFGDATHAIGIARVAAKELGFTLVGLGTYGREFAREVRAEAAAHGIEALVTDDYLDVEAAIRAAAPELVLGTQMERHVAKRLGIPCAVISAPVHVQDFPARYAPQMGFEGANVLFDTLVHPLMMGLEEHLLGMFREDPEFHDGVGPSHLGGKSFGTPADEAFEAAERAPADTPPTPAPVPILLERPAATAWSPEAEKELKKIPFFVRGKARTNTETFARERHLPLITPRDPLRCQSALRPLGRRSASSSSRSTITWRARWSGRACASGPRCPGWCWASTRPPSGTTIPRRWRPVGPTSRRPTSCSRPCCSWTSRCGRSCRRWRPGARPATRWSAASRPARW</sequence>
<dbReference type="Gene3D" id="1.10.8.550">
    <property type="entry name" value="Proto-chlorophyllide reductase 57 kD subunit B"/>
    <property type="match status" value="1"/>
</dbReference>
<evidence type="ECO:0000256" key="2">
    <source>
        <dbReference type="ARBA" id="ARBA00022531"/>
    </source>
</evidence>
<dbReference type="Pfam" id="PF08369">
    <property type="entry name" value="PCP_red"/>
    <property type="match status" value="1"/>
</dbReference>
<dbReference type="InterPro" id="IPR050152">
    <property type="entry name" value="ChlB/BchB/BchZ"/>
</dbReference>
<feature type="binding site" evidence="10">
    <location>
        <begin position="417"/>
        <end position="418"/>
    </location>
    <ligand>
        <name>substrate</name>
    </ligand>
</feature>
<dbReference type="InterPro" id="IPR013580">
    <property type="entry name" value="LI-POR_suB-like_C"/>
</dbReference>
<dbReference type="Gene3D" id="1.20.89.20">
    <property type="match status" value="1"/>
</dbReference>
<feature type="domain" description="Light-independent protochlorophyllide reductase subunit B-like C-terminal" evidence="12">
    <location>
        <begin position="483"/>
        <end position="520"/>
    </location>
</feature>
<feature type="active site" description="Proton donor" evidence="10">
    <location>
        <position position="282"/>
    </location>
</feature>
<dbReference type="PANTHER" id="PTHR33712:SF7">
    <property type="entry name" value="LIGHT-INDEPENDENT PROTOCHLOROPHYLLIDE REDUCTASE SUBUNIT B"/>
    <property type="match status" value="1"/>
</dbReference>
<evidence type="ECO:0000313" key="13">
    <source>
        <dbReference type="EMBL" id="MET3868863.1"/>
    </source>
</evidence>
<evidence type="ECO:0000259" key="11">
    <source>
        <dbReference type="Pfam" id="PF00148"/>
    </source>
</evidence>
<comment type="pathway">
    <text evidence="10">Porphyrin-containing compound metabolism; bacteriochlorophyll biosynthesis (light-independent).</text>
</comment>
<accession>A0ABV2NR67</accession>
<evidence type="ECO:0000256" key="7">
    <source>
        <dbReference type="ARBA" id="ARBA00023004"/>
    </source>
</evidence>
<feature type="binding site" evidence="10">
    <location>
        <position position="36"/>
    </location>
    <ligand>
        <name>[4Fe-4S] cluster</name>
        <dbReference type="ChEBI" id="CHEBI:49883"/>
        <note>ligand shared with heterodimeric partner</note>
    </ligand>
</feature>